<organism evidence="2 3">
    <name type="scientific">Paenibacillus larvae subsp. larvae</name>
    <dbReference type="NCBI Taxonomy" id="147375"/>
    <lineage>
        <taxon>Bacteria</taxon>
        <taxon>Bacillati</taxon>
        <taxon>Bacillota</taxon>
        <taxon>Bacilli</taxon>
        <taxon>Bacillales</taxon>
        <taxon>Paenibacillaceae</taxon>
        <taxon>Paenibacillus</taxon>
    </lineage>
</organism>
<dbReference type="GeneID" id="64221130"/>
<feature type="coiled-coil region" evidence="1">
    <location>
        <begin position="274"/>
        <end position="337"/>
    </location>
</feature>
<keyword evidence="1" id="KW-0175">Coiled coil</keyword>
<dbReference type="RefSeq" id="WP_077997710.1">
    <property type="nucleotide sequence ID" value="NZ_CP019657.1"/>
</dbReference>
<evidence type="ECO:0000313" key="3">
    <source>
        <dbReference type="Proteomes" id="UP000239833"/>
    </source>
</evidence>
<dbReference type="AlphaFoldDB" id="A0A2L1UKA2"/>
<dbReference type="EMBL" id="CP019657">
    <property type="protein sequence ID" value="AVF28976.1"/>
    <property type="molecule type" value="Genomic_DNA"/>
</dbReference>
<proteinExistence type="predicted"/>
<name>A0A2L1UKA2_9BACL</name>
<keyword evidence="2" id="KW-0614">Plasmid</keyword>
<accession>A0A2L1UKA2</accession>
<geneLocation type="plasmid" evidence="2">
    <name>unnamed2</name>
</geneLocation>
<protein>
    <submittedName>
        <fullName evidence="2">Uncharacterized protein</fullName>
    </submittedName>
</protein>
<evidence type="ECO:0000313" key="2">
    <source>
        <dbReference type="EMBL" id="AVF28976.1"/>
    </source>
</evidence>
<sequence>MELASMSNRLSTEFSQDRLYKTIKRMGILDELFDEHIDNLIENHDYQTANFEEWYCKDKEDPNYLCTPGTMRHWLNDLSSYIETRNVGRFVLIDHKGVFRLKMALLLRKHGLKLSLVAETAGVRSVGPVVLDSPEQTITNVNQEELNLKVLMAISQELVRSGLVKIENGNVKVNLTGAILKALEENNILQLPEGLEEKIFEQKVTIDNYHRETKERFINLERELSFDEDGHKQILDLYNQICSDDTNIEEKERLLEHLRLFDRPQLRLFSQMYAESAERKIMQYKQDKKELHIREIKELCLEIFNLGFNESATTEERQNAKQRLQKLHDENPELSFEIRSFIANLETKDKGKKKRFWIFG</sequence>
<gene>
    <name evidence="2" type="ORF">ERICIII_04975</name>
</gene>
<reference evidence="3" key="1">
    <citation type="submission" date="2017-02" db="EMBL/GenBank/DDBJ databases">
        <title>Delineation of Paenibacillus larvae strains originating from foulbrood outbreaks.</title>
        <authorList>
            <person name="Beims H."/>
            <person name="Bunk B."/>
            <person name="Sproeer C."/>
            <person name="Mohr K.I."/>
            <person name="Pradella S."/>
            <person name="Guenther G."/>
            <person name="Rohde M."/>
            <person name="von der Ohe W."/>
            <person name="Steinert M."/>
        </authorList>
    </citation>
    <scope>NUCLEOTIDE SEQUENCE [LARGE SCALE GENOMIC DNA]</scope>
    <source>
        <strain evidence="3">Eric_III</strain>
        <plasmid evidence="3">Plasmid unnamed2</plasmid>
    </source>
</reference>
<dbReference type="Proteomes" id="UP000239833">
    <property type="component" value="Plasmid unnamed2"/>
</dbReference>
<evidence type="ECO:0000256" key="1">
    <source>
        <dbReference type="SAM" id="Coils"/>
    </source>
</evidence>